<name>A0AAW1TYL1_9CUCU</name>
<accession>A0AAW1TYL1</accession>
<evidence type="ECO:0000313" key="2">
    <source>
        <dbReference type="Proteomes" id="UP001431783"/>
    </source>
</evidence>
<keyword evidence="2" id="KW-1185">Reference proteome</keyword>
<protein>
    <recommendedName>
        <fullName evidence="3">Transposase</fullName>
    </recommendedName>
</protein>
<comment type="caution">
    <text evidence="1">The sequence shown here is derived from an EMBL/GenBank/DDBJ whole genome shotgun (WGS) entry which is preliminary data.</text>
</comment>
<proteinExistence type="predicted"/>
<gene>
    <name evidence="1" type="ORF">WA026_007748</name>
</gene>
<evidence type="ECO:0000313" key="1">
    <source>
        <dbReference type="EMBL" id="KAK9875350.1"/>
    </source>
</evidence>
<dbReference type="AlphaFoldDB" id="A0AAW1TYL1"/>
<dbReference type="EMBL" id="JARQZJ010000033">
    <property type="protein sequence ID" value="KAK9875350.1"/>
    <property type="molecule type" value="Genomic_DNA"/>
</dbReference>
<dbReference type="Proteomes" id="UP001431783">
    <property type="component" value="Unassembled WGS sequence"/>
</dbReference>
<evidence type="ECO:0008006" key="3">
    <source>
        <dbReference type="Google" id="ProtNLM"/>
    </source>
</evidence>
<organism evidence="1 2">
    <name type="scientific">Henosepilachna vigintioctopunctata</name>
    <dbReference type="NCBI Taxonomy" id="420089"/>
    <lineage>
        <taxon>Eukaryota</taxon>
        <taxon>Metazoa</taxon>
        <taxon>Ecdysozoa</taxon>
        <taxon>Arthropoda</taxon>
        <taxon>Hexapoda</taxon>
        <taxon>Insecta</taxon>
        <taxon>Pterygota</taxon>
        <taxon>Neoptera</taxon>
        <taxon>Endopterygota</taxon>
        <taxon>Coleoptera</taxon>
        <taxon>Polyphaga</taxon>
        <taxon>Cucujiformia</taxon>
        <taxon>Coccinelloidea</taxon>
        <taxon>Coccinellidae</taxon>
        <taxon>Epilachninae</taxon>
        <taxon>Epilachnini</taxon>
        <taxon>Henosepilachna</taxon>
    </lineage>
</organism>
<sequence length="175" mass="20248">MKFARKACYSVSDVTVRNCFKKAGFNISPAGQDFLPGENEVEVGPNYDERAKLMSHDHNTTGDVSIPTFEDFVQIDDDVTTAGEYTDDDIVQNCVKTCTYRNDREDETDQFHNLDREQEKIPKKQDALNALETLHKFFEYAAVIDQTIFDKIYELEKHTQNVKTETQMKLTDFFH</sequence>
<reference evidence="1 2" key="1">
    <citation type="submission" date="2023-03" db="EMBL/GenBank/DDBJ databases">
        <title>Genome insight into feeding habits of ladybird beetles.</title>
        <authorList>
            <person name="Li H.-S."/>
            <person name="Huang Y.-H."/>
            <person name="Pang H."/>
        </authorList>
    </citation>
    <scope>NUCLEOTIDE SEQUENCE [LARGE SCALE GENOMIC DNA]</scope>
    <source>
        <strain evidence="1">SYSU_2023b</strain>
        <tissue evidence="1">Whole body</tissue>
    </source>
</reference>